<dbReference type="SUPFAM" id="SSF53448">
    <property type="entry name" value="Nucleotide-diphospho-sugar transferases"/>
    <property type="match status" value="1"/>
</dbReference>
<name>A0ABU0U2V4_9SPHI</name>
<sequence length="436" mass="52116">MSIFVQIAAYRDPLLVSTLKDMLEKATNPENLNITICHQYNPEDNYNLEFKEFKTHPQINIIEIPYKESKGLCWARNLIQREYKDEAYTLQIDSHMRFIWEWDRILIEMLESLRLKGIKKPILTTYPPHFEPFNFKHEETAPNQIIFREFDKHGIYPIGWPSEIPNWKVLTEPIPARFLAGGFCFSIGAFCKEILDDPHLYFSGEEINLAVRAYTHGYDLYHPHINITWHYYTRKETPKHWDDHFDTGILENQAMRRLKRLFEQSEKRTYYNWGDYGLGKVRHLKDYERYSGILLNENKIQDYTLMNLPPINPTIYNNEEEWKNSFYSYVNNYIHIPNSVIDENELYLYEFAHLRFMSNNDEVHQQALNIDEIWKNKSSDEKHCRIEINFKCKDLPDSWILELHNKHGGNNKRIKGRMPYFQAGLNGFAIKNCINL</sequence>
<evidence type="ECO:0000313" key="1">
    <source>
        <dbReference type="EMBL" id="MDQ1149266.1"/>
    </source>
</evidence>
<dbReference type="Pfam" id="PF11397">
    <property type="entry name" value="GlcNAc"/>
    <property type="match status" value="2"/>
</dbReference>
<protein>
    <recommendedName>
        <fullName evidence="3">Glycosyltransferase, GT2 family</fullName>
    </recommendedName>
</protein>
<evidence type="ECO:0008006" key="3">
    <source>
        <dbReference type="Google" id="ProtNLM"/>
    </source>
</evidence>
<dbReference type="PANTHER" id="PTHR34496:SF10">
    <property type="entry name" value="GLCNAC TRANSFERASE"/>
    <property type="match status" value="1"/>
</dbReference>
<proteinExistence type="predicted"/>
<evidence type="ECO:0000313" key="2">
    <source>
        <dbReference type="Proteomes" id="UP001244640"/>
    </source>
</evidence>
<gene>
    <name evidence="1" type="ORF">QE382_001250</name>
</gene>
<dbReference type="Proteomes" id="UP001244640">
    <property type="component" value="Unassembled WGS sequence"/>
</dbReference>
<reference evidence="1 2" key="1">
    <citation type="submission" date="2023-07" db="EMBL/GenBank/DDBJ databases">
        <title>Functional and genomic diversity of the sorghum phyllosphere microbiome.</title>
        <authorList>
            <person name="Shade A."/>
        </authorList>
    </citation>
    <scope>NUCLEOTIDE SEQUENCE [LARGE SCALE GENOMIC DNA]</scope>
    <source>
        <strain evidence="1 2">SORGH_AS_0892</strain>
    </source>
</reference>
<dbReference type="InterPro" id="IPR029044">
    <property type="entry name" value="Nucleotide-diphossugar_trans"/>
</dbReference>
<keyword evidence="2" id="KW-1185">Reference proteome</keyword>
<dbReference type="RefSeq" id="WP_307185131.1">
    <property type="nucleotide sequence ID" value="NZ_JAUTBA010000001.1"/>
</dbReference>
<dbReference type="PANTHER" id="PTHR34496">
    <property type="entry name" value="GLCNAC TRANSFERASE-RELATED"/>
    <property type="match status" value="1"/>
</dbReference>
<organism evidence="1 2">
    <name type="scientific">Sphingobacterium zeae</name>
    <dbReference type="NCBI Taxonomy" id="1776859"/>
    <lineage>
        <taxon>Bacteria</taxon>
        <taxon>Pseudomonadati</taxon>
        <taxon>Bacteroidota</taxon>
        <taxon>Sphingobacteriia</taxon>
        <taxon>Sphingobacteriales</taxon>
        <taxon>Sphingobacteriaceae</taxon>
        <taxon>Sphingobacterium</taxon>
    </lineage>
</organism>
<dbReference type="EMBL" id="JAUTBA010000001">
    <property type="protein sequence ID" value="MDQ1149266.1"/>
    <property type="molecule type" value="Genomic_DNA"/>
</dbReference>
<dbReference type="InterPro" id="IPR021067">
    <property type="entry name" value="Glycosyltransferase"/>
</dbReference>
<accession>A0ABU0U2V4</accession>
<comment type="caution">
    <text evidence="1">The sequence shown here is derived from an EMBL/GenBank/DDBJ whole genome shotgun (WGS) entry which is preliminary data.</text>
</comment>